<dbReference type="Proteomes" id="UP000465360">
    <property type="component" value="Unassembled WGS sequence"/>
</dbReference>
<reference evidence="6 7" key="1">
    <citation type="journal article" date="2019" name="Emerg. Microbes Infect.">
        <title>Comprehensive subspecies identification of 175 nontuberculous mycobacteria species based on 7547 genomic profiles.</title>
        <authorList>
            <person name="Matsumoto Y."/>
            <person name="Kinjo T."/>
            <person name="Motooka D."/>
            <person name="Nabeya D."/>
            <person name="Jung N."/>
            <person name="Uechi K."/>
            <person name="Horii T."/>
            <person name="Iida T."/>
            <person name="Fujita J."/>
            <person name="Nakamura S."/>
        </authorList>
    </citation>
    <scope>NUCLEOTIDE SEQUENCE [LARGE SCALE GENOMIC DNA]</scope>
    <source>
        <strain evidence="6 7">JCM 30725</strain>
    </source>
</reference>
<comment type="caution">
    <text evidence="6">The sequence shown here is derived from an EMBL/GenBank/DDBJ whole genome shotgun (WGS) entry which is preliminary data.</text>
</comment>
<dbReference type="InterPro" id="IPR004111">
    <property type="entry name" value="Repressor_TetR_C"/>
</dbReference>
<evidence type="ECO:0000313" key="6">
    <source>
        <dbReference type="EMBL" id="GFG91458.1"/>
    </source>
</evidence>
<dbReference type="AlphaFoldDB" id="A0A7I9YS18"/>
<evidence type="ECO:0000256" key="2">
    <source>
        <dbReference type="ARBA" id="ARBA00023125"/>
    </source>
</evidence>
<dbReference type="Pfam" id="PF02909">
    <property type="entry name" value="TetR_C_1"/>
    <property type="match status" value="1"/>
</dbReference>
<dbReference type="InterPro" id="IPR023772">
    <property type="entry name" value="DNA-bd_HTH_TetR-type_CS"/>
</dbReference>
<dbReference type="Gene3D" id="1.10.357.10">
    <property type="entry name" value="Tetracycline Repressor, domain 2"/>
    <property type="match status" value="1"/>
</dbReference>
<keyword evidence="7" id="KW-1185">Reference proteome</keyword>
<organism evidence="6 7">
    <name type="scientific">Mycobacterium bourgelatii</name>
    <dbReference type="NCBI Taxonomy" id="1273442"/>
    <lineage>
        <taxon>Bacteria</taxon>
        <taxon>Bacillati</taxon>
        <taxon>Actinomycetota</taxon>
        <taxon>Actinomycetes</taxon>
        <taxon>Mycobacteriales</taxon>
        <taxon>Mycobacteriaceae</taxon>
        <taxon>Mycobacterium</taxon>
    </lineage>
</organism>
<evidence type="ECO:0000313" key="7">
    <source>
        <dbReference type="Proteomes" id="UP000465360"/>
    </source>
</evidence>
<evidence type="ECO:0000256" key="1">
    <source>
        <dbReference type="ARBA" id="ARBA00023015"/>
    </source>
</evidence>
<dbReference type="InterPro" id="IPR036271">
    <property type="entry name" value="Tet_transcr_reg_TetR-rel_C_sf"/>
</dbReference>
<protein>
    <recommendedName>
        <fullName evidence="5">HTH tetR-type domain-containing protein</fullName>
    </recommendedName>
</protein>
<feature type="DNA-binding region" description="H-T-H motif" evidence="4">
    <location>
        <begin position="70"/>
        <end position="89"/>
    </location>
</feature>
<dbReference type="PROSITE" id="PS50977">
    <property type="entry name" value="HTH_TETR_2"/>
    <property type="match status" value="1"/>
</dbReference>
<keyword evidence="1" id="KW-0805">Transcription regulation</keyword>
<keyword evidence="2 4" id="KW-0238">DNA-binding</keyword>
<dbReference type="GO" id="GO:0045892">
    <property type="term" value="P:negative regulation of DNA-templated transcription"/>
    <property type="evidence" value="ECO:0007669"/>
    <property type="project" value="InterPro"/>
</dbReference>
<gene>
    <name evidence="6" type="ORF">MBOU_35000</name>
</gene>
<dbReference type="GO" id="GO:0003677">
    <property type="term" value="F:DNA binding"/>
    <property type="evidence" value="ECO:0007669"/>
    <property type="project" value="UniProtKB-UniRule"/>
</dbReference>
<dbReference type="SUPFAM" id="SSF48498">
    <property type="entry name" value="Tetracyclin repressor-like, C-terminal domain"/>
    <property type="match status" value="1"/>
</dbReference>
<evidence type="ECO:0000259" key="5">
    <source>
        <dbReference type="PROSITE" id="PS50977"/>
    </source>
</evidence>
<sequence>MPGTDVTMGEAMDSFAMGALIGLDSNSARIASNRARMTSATRRRYGELDRAQVVSSLHGLARRVGVQRVTMRDLAAELGSAVPSVYYHVPGKQAALDLLAETVLSDIPAPSDGPWDARIIELYCAAREVMLEVPGLVNVLQTSGGGEAAGRLDKLSRSLLAEAGVSKSVVTTAHTLLYTYLLGSVGLEELRGKRQTTARFRAGLEVIIAGVKAS</sequence>
<dbReference type="PROSITE" id="PS01081">
    <property type="entry name" value="HTH_TETR_1"/>
    <property type="match status" value="1"/>
</dbReference>
<dbReference type="SUPFAM" id="SSF46689">
    <property type="entry name" value="Homeodomain-like"/>
    <property type="match status" value="1"/>
</dbReference>
<accession>A0A7I9YS18</accession>
<dbReference type="InterPro" id="IPR001647">
    <property type="entry name" value="HTH_TetR"/>
</dbReference>
<keyword evidence="3" id="KW-0804">Transcription</keyword>
<proteinExistence type="predicted"/>
<feature type="domain" description="HTH tetR-type" evidence="5">
    <location>
        <begin position="47"/>
        <end position="107"/>
    </location>
</feature>
<evidence type="ECO:0000256" key="4">
    <source>
        <dbReference type="PROSITE-ProRule" id="PRU00335"/>
    </source>
</evidence>
<dbReference type="InterPro" id="IPR009057">
    <property type="entry name" value="Homeodomain-like_sf"/>
</dbReference>
<name>A0A7I9YS18_MYCBU</name>
<evidence type="ECO:0000256" key="3">
    <source>
        <dbReference type="ARBA" id="ARBA00023163"/>
    </source>
</evidence>
<dbReference type="EMBL" id="BLKZ01000001">
    <property type="protein sequence ID" value="GFG91458.1"/>
    <property type="molecule type" value="Genomic_DNA"/>
</dbReference>
<dbReference type="Gene3D" id="1.10.10.60">
    <property type="entry name" value="Homeodomain-like"/>
    <property type="match status" value="1"/>
</dbReference>